<dbReference type="Pfam" id="PF08238">
    <property type="entry name" value="Sel1"/>
    <property type="match status" value="10"/>
</dbReference>
<dbReference type="EMBL" id="DF237208">
    <property type="protein sequence ID" value="GAQ85887.1"/>
    <property type="molecule type" value="Genomic_DNA"/>
</dbReference>
<dbReference type="AlphaFoldDB" id="A0A1Y1IAZ3"/>
<dbReference type="Gene3D" id="1.25.40.10">
    <property type="entry name" value="Tetratricopeptide repeat domain"/>
    <property type="match status" value="4"/>
</dbReference>
<feature type="chain" id="PRO_5013073091" evidence="2">
    <location>
        <begin position="27"/>
        <end position="774"/>
    </location>
</feature>
<dbReference type="SMART" id="SM00671">
    <property type="entry name" value="SEL1"/>
    <property type="match status" value="10"/>
</dbReference>
<dbReference type="GO" id="GO:0036503">
    <property type="term" value="P:ERAD pathway"/>
    <property type="evidence" value="ECO:0007669"/>
    <property type="project" value="InterPro"/>
</dbReference>
<reference evidence="3 4" key="1">
    <citation type="journal article" date="2014" name="Nat. Commun.">
        <title>Klebsormidium flaccidum genome reveals primary factors for plant terrestrial adaptation.</title>
        <authorList>
            <person name="Hori K."/>
            <person name="Maruyama F."/>
            <person name="Fujisawa T."/>
            <person name="Togashi T."/>
            <person name="Yamamoto N."/>
            <person name="Seo M."/>
            <person name="Sato S."/>
            <person name="Yamada T."/>
            <person name="Mori H."/>
            <person name="Tajima N."/>
            <person name="Moriyama T."/>
            <person name="Ikeuchi M."/>
            <person name="Watanabe M."/>
            <person name="Wada H."/>
            <person name="Kobayashi K."/>
            <person name="Saito M."/>
            <person name="Masuda T."/>
            <person name="Sasaki-Sekimoto Y."/>
            <person name="Mashiguchi K."/>
            <person name="Awai K."/>
            <person name="Shimojima M."/>
            <person name="Masuda S."/>
            <person name="Iwai M."/>
            <person name="Nobusawa T."/>
            <person name="Narise T."/>
            <person name="Kondo S."/>
            <person name="Saito H."/>
            <person name="Sato R."/>
            <person name="Murakawa M."/>
            <person name="Ihara Y."/>
            <person name="Oshima-Yamada Y."/>
            <person name="Ohtaka K."/>
            <person name="Satoh M."/>
            <person name="Sonobe K."/>
            <person name="Ishii M."/>
            <person name="Ohtani R."/>
            <person name="Kanamori-Sato M."/>
            <person name="Honoki R."/>
            <person name="Miyazaki D."/>
            <person name="Mochizuki H."/>
            <person name="Umetsu J."/>
            <person name="Higashi K."/>
            <person name="Shibata D."/>
            <person name="Kamiya Y."/>
            <person name="Sato N."/>
            <person name="Nakamura Y."/>
            <person name="Tabata S."/>
            <person name="Ida S."/>
            <person name="Kurokawa K."/>
            <person name="Ohta H."/>
        </authorList>
    </citation>
    <scope>NUCLEOTIDE SEQUENCE [LARGE SCALE GENOMIC DNA]</scope>
    <source>
        <strain evidence="3 4">NIES-2285</strain>
    </source>
</reference>
<keyword evidence="2" id="KW-0732">Signal</keyword>
<evidence type="ECO:0000256" key="1">
    <source>
        <dbReference type="SAM" id="MobiDB-lite"/>
    </source>
</evidence>
<evidence type="ECO:0000256" key="2">
    <source>
        <dbReference type="SAM" id="SignalP"/>
    </source>
</evidence>
<dbReference type="InterPro" id="IPR006597">
    <property type="entry name" value="Sel1-like"/>
</dbReference>
<feature type="region of interest" description="Disordered" evidence="1">
    <location>
        <begin position="753"/>
        <end position="774"/>
    </location>
</feature>
<dbReference type="InterPro" id="IPR011990">
    <property type="entry name" value="TPR-like_helical_dom_sf"/>
</dbReference>
<name>A0A1Y1IAZ3_KLENI</name>
<sequence>MGSPPNFLRVASSFAIFLLLISTLVARPTASVQIPDDDQDTSALEEEIDDDAEDESGGGGSHVQIANVATEGEKVSLYVDKALIRSGQKGFSILINEGRREAEQAAEEEAANLQVQSNAFEGLREDGTSERVGEVDPGAWKNVYELPLGDTKARAAEGGIEAMYILGLKQLLGGVGVRRDAVAGVERIVKAAEQGHEHAQSALAFLQDHGYGVERDDARAFLNHHFAAKGGSYQSKMALAYNYVRQQEYELAADLYEEVATKAMSCFHVPGEAPLVETVRLSAGSEQSAEAVAGHRGEDDERIQYIQFKAEKFGEIYSMKSLADLYYWGARGITRDHRKAFSWFLKAAEAGELTSMVQIGQMYGRGVGVQQNSQEAVSWFEKAETAAAASAAGTEIPQVRAAFEAAAGQAQNGLGYMHAHGAGMEKNYTKALALFGQAARKGLPEGSYNLGVMHLNGLGVRRNPSKAREFFSAAAAAQHVGATYQLAKMMHHGIGTKRSYATAVAYYKRIAERGPWGSMMRWAHECYMEGQLSTALLLYSRAADLGYEVAQSNAAWLLEKGAASECLGPTGKRCTDHERYARSHKLWRLASEQGNVQAALLIGDAYYFGRGTKKDLERAAEAYWRAAQQRSAQALFNLGYMHEHGRGLPLDLHLAKRRYDEALGMDRDAALPVKLALAGLWLRTHYGETLIMRALERIPGMCSALFIHTVNFLSNDGNGTVLTLVALLATVLYFRQRQRRNADAGNVAFVEPVADQQPPPAVRETPVDPPDAQM</sequence>
<dbReference type="Proteomes" id="UP000054558">
    <property type="component" value="Unassembled WGS sequence"/>
</dbReference>
<dbReference type="PANTHER" id="PTHR45084">
    <property type="entry name" value="ERAD-ASSOCIATED E3 UBIQUITIN-PROTEIN LIGASE COMPONENT HRD3A-RELATED"/>
    <property type="match status" value="1"/>
</dbReference>
<evidence type="ECO:0000313" key="3">
    <source>
        <dbReference type="EMBL" id="GAQ85887.1"/>
    </source>
</evidence>
<feature type="signal peptide" evidence="2">
    <location>
        <begin position="1"/>
        <end position="26"/>
    </location>
</feature>
<dbReference type="OrthoDB" id="27934at2759"/>
<gene>
    <name evidence="3" type="ORF">KFL_002590150</name>
</gene>
<proteinExistence type="predicted"/>
<dbReference type="PANTHER" id="PTHR45084:SF1">
    <property type="entry name" value="ERAD-ASSOCIATED E3 UBIQUITIN-PROTEIN LIGASE COMPONENT HRD3A-RELATED"/>
    <property type="match status" value="1"/>
</dbReference>
<dbReference type="SUPFAM" id="SSF81901">
    <property type="entry name" value="HCP-like"/>
    <property type="match status" value="4"/>
</dbReference>
<organism evidence="3 4">
    <name type="scientific">Klebsormidium nitens</name>
    <name type="common">Green alga</name>
    <name type="synonym">Ulothrix nitens</name>
    <dbReference type="NCBI Taxonomy" id="105231"/>
    <lineage>
        <taxon>Eukaryota</taxon>
        <taxon>Viridiplantae</taxon>
        <taxon>Streptophyta</taxon>
        <taxon>Klebsormidiophyceae</taxon>
        <taxon>Klebsormidiales</taxon>
        <taxon>Klebsormidiaceae</taxon>
        <taxon>Klebsormidium</taxon>
    </lineage>
</organism>
<accession>A0A1Y1IAZ3</accession>
<evidence type="ECO:0000313" key="4">
    <source>
        <dbReference type="Proteomes" id="UP000054558"/>
    </source>
</evidence>
<dbReference type="OMA" id="LLGHWMD"/>
<dbReference type="InterPro" id="IPR044623">
    <property type="entry name" value="HRD3"/>
</dbReference>
<dbReference type="STRING" id="105231.A0A1Y1IAZ3"/>
<protein>
    <submittedName>
        <fullName evidence="3">Extracellular protein SEL-1 and related proteins</fullName>
    </submittedName>
</protein>
<keyword evidence="4" id="KW-1185">Reference proteome</keyword>